<dbReference type="Proteomes" id="UP001549749">
    <property type="component" value="Unassembled WGS sequence"/>
</dbReference>
<dbReference type="EMBL" id="JBEXAC010000001">
    <property type="protein sequence ID" value="MET6996009.1"/>
    <property type="molecule type" value="Genomic_DNA"/>
</dbReference>
<dbReference type="PROSITE" id="PS00061">
    <property type="entry name" value="ADH_SHORT"/>
    <property type="match status" value="1"/>
</dbReference>
<keyword evidence="2 3" id="KW-0560">Oxidoreductase</keyword>
<dbReference type="SUPFAM" id="SSF51735">
    <property type="entry name" value="NAD(P)-binding Rossmann-fold domains"/>
    <property type="match status" value="1"/>
</dbReference>
<name>A0ABV2SZ06_9BACT</name>
<dbReference type="PANTHER" id="PTHR43669">
    <property type="entry name" value="5-KETO-D-GLUCONATE 5-REDUCTASE"/>
    <property type="match status" value="1"/>
</dbReference>
<dbReference type="PANTHER" id="PTHR43669:SF3">
    <property type="entry name" value="ALCOHOL DEHYDROGENASE, PUTATIVE (AFU_ORTHOLOGUE AFUA_3G03445)-RELATED"/>
    <property type="match status" value="1"/>
</dbReference>
<comment type="similarity">
    <text evidence="1">Belongs to the short-chain dehydrogenases/reductases (SDR) family.</text>
</comment>
<dbReference type="Gene3D" id="3.40.50.720">
    <property type="entry name" value="NAD(P)-binding Rossmann-like Domain"/>
    <property type="match status" value="1"/>
</dbReference>
<gene>
    <name evidence="3" type="ORF">ABR189_01455</name>
</gene>
<dbReference type="EC" id="1.-.-.-" evidence="3"/>
<dbReference type="PRINTS" id="PR00081">
    <property type="entry name" value="GDHRDH"/>
</dbReference>
<dbReference type="Pfam" id="PF13561">
    <property type="entry name" value="adh_short_C2"/>
    <property type="match status" value="1"/>
</dbReference>
<proteinExistence type="inferred from homology"/>
<evidence type="ECO:0000256" key="1">
    <source>
        <dbReference type="ARBA" id="ARBA00006484"/>
    </source>
</evidence>
<dbReference type="GO" id="GO:0016491">
    <property type="term" value="F:oxidoreductase activity"/>
    <property type="evidence" value="ECO:0007669"/>
    <property type="project" value="UniProtKB-KW"/>
</dbReference>
<evidence type="ECO:0000256" key="2">
    <source>
        <dbReference type="ARBA" id="ARBA00023002"/>
    </source>
</evidence>
<organism evidence="3 4">
    <name type="scientific">Chitinophaga defluvii</name>
    <dbReference type="NCBI Taxonomy" id="3163343"/>
    <lineage>
        <taxon>Bacteria</taxon>
        <taxon>Pseudomonadati</taxon>
        <taxon>Bacteroidota</taxon>
        <taxon>Chitinophagia</taxon>
        <taxon>Chitinophagales</taxon>
        <taxon>Chitinophagaceae</taxon>
        <taxon>Chitinophaga</taxon>
    </lineage>
</organism>
<dbReference type="RefSeq" id="WP_354658656.1">
    <property type="nucleotide sequence ID" value="NZ_JBEXAC010000001.1"/>
</dbReference>
<reference evidence="3 4" key="1">
    <citation type="submission" date="2024-06" db="EMBL/GenBank/DDBJ databases">
        <title>Chitinophaga defluvii sp. nov., isolated from municipal sewage.</title>
        <authorList>
            <person name="Zhang L."/>
        </authorList>
    </citation>
    <scope>NUCLEOTIDE SEQUENCE [LARGE SCALE GENOMIC DNA]</scope>
    <source>
        <strain evidence="3 4">H8</strain>
    </source>
</reference>
<evidence type="ECO:0000313" key="3">
    <source>
        <dbReference type="EMBL" id="MET6996009.1"/>
    </source>
</evidence>
<comment type="caution">
    <text evidence="3">The sequence shown here is derived from an EMBL/GenBank/DDBJ whole genome shotgun (WGS) entry which is preliminary data.</text>
</comment>
<dbReference type="InterPro" id="IPR020904">
    <property type="entry name" value="Sc_DH/Rdtase_CS"/>
</dbReference>
<keyword evidence="4" id="KW-1185">Reference proteome</keyword>
<protein>
    <submittedName>
        <fullName evidence="3">SDR family oxidoreductase</fullName>
        <ecNumber evidence="3">1.-.-.-</ecNumber>
    </submittedName>
</protein>
<accession>A0ABV2SZ06</accession>
<sequence>MNKLFENQTVLISGGLGDIGRATALEFAQQGAAVALCDIHPAAKASALLEQLSACGVSCRYSQVDVTAAQAVQQWVDETEQALGIPGIIIANAAIVTLAGMHALTPEQWTAELAVNLNGAFYLTQYATARLVEKQLPGRVVFVGSWAAASVHAHIPAYSVSKAGVRMLCKCMALELAPHQILVNEIAPGYVAAGLSGRIWEEQPGKLEEAIARVPVKKIMTAKTVAEQILYLCHPQQEHMTGMTLLMDGGLSLLS</sequence>
<dbReference type="InterPro" id="IPR002347">
    <property type="entry name" value="SDR_fam"/>
</dbReference>
<dbReference type="CDD" id="cd05233">
    <property type="entry name" value="SDR_c"/>
    <property type="match status" value="1"/>
</dbReference>
<dbReference type="InterPro" id="IPR036291">
    <property type="entry name" value="NAD(P)-bd_dom_sf"/>
</dbReference>
<evidence type="ECO:0000313" key="4">
    <source>
        <dbReference type="Proteomes" id="UP001549749"/>
    </source>
</evidence>